<gene>
    <name evidence="1" type="ORF">Tco_0953833</name>
</gene>
<evidence type="ECO:0000313" key="1">
    <source>
        <dbReference type="EMBL" id="GJT45118.1"/>
    </source>
</evidence>
<keyword evidence="2" id="KW-1185">Reference proteome</keyword>
<protein>
    <submittedName>
        <fullName evidence="1">Uncharacterized protein</fullName>
    </submittedName>
</protein>
<reference evidence="1" key="2">
    <citation type="submission" date="2022-01" db="EMBL/GenBank/DDBJ databases">
        <authorList>
            <person name="Yamashiro T."/>
            <person name="Shiraishi A."/>
            <person name="Satake H."/>
            <person name="Nakayama K."/>
        </authorList>
    </citation>
    <scope>NUCLEOTIDE SEQUENCE</scope>
</reference>
<evidence type="ECO:0000313" key="2">
    <source>
        <dbReference type="Proteomes" id="UP001151760"/>
    </source>
</evidence>
<organism evidence="1 2">
    <name type="scientific">Tanacetum coccineum</name>
    <dbReference type="NCBI Taxonomy" id="301880"/>
    <lineage>
        <taxon>Eukaryota</taxon>
        <taxon>Viridiplantae</taxon>
        <taxon>Streptophyta</taxon>
        <taxon>Embryophyta</taxon>
        <taxon>Tracheophyta</taxon>
        <taxon>Spermatophyta</taxon>
        <taxon>Magnoliopsida</taxon>
        <taxon>eudicotyledons</taxon>
        <taxon>Gunneridae</taxon>
        <taxon>Pentapetalae</taxon>
        <taxon>asterids</taxon>
        <taxon>campanulids</taxon>
        <taxon>Asterales</taxon>
        <taxon>Asteraceae</taxon>
        <taxon>Asteroideae</taxon>
        <taxon>Anthemideae</taxon>
        <taxon>Anthemidinae</taxon>
        <taxon>Tanacetum</taxon>
    </lineage>
</organism>
<dbReference type="Proteomes" id="UP001151760">
    <property type="component" value="Unassembled WGS sequence"/>
</dbReference>
<name>A0ABQ5E3C2_9ASTR</name>
<dbReference type="EMBL" id="BQNB010015872">
    <property type="protein sequence ID" value="GJT45118.1"/>
    <property type="molecule type" value="Genomic_DNA"/>
</dbReference>
<reference evidence="1" key="1">
    <citation type="journal article" date="2022" name="Int. J. Mol. Sci.">
        <title>Draft Genome of Tanacetum Coccineum: Genomic Comparison of Closely Related Tanacetum-Family Plants.</title>
        <authorList>
            <person name="Yamashiro T."/>
            <person name="Shiraishi A."/>
            <person name="Nakayama K."/>
            <person name="Satake H."/>
        </authorList>
    </citation>
    <scope>NUCLEOTIDE SEQUENCE</scope>
</reference>
<proteinExistence type="predicted"/>
<sequence length="144" mass="16298">MNLSSLVKQSGKQDLESSFDETKPIPTFDFSAFGLNRLNVQTLTPELLAGPNIERMKGTCKSLTELDYFCEERLRCLTAFVVSTVVKYGTNSPSGVSALGVRKRRQFYALQTFKESARERRWDDDASTIVSKEGDLHRLRSTEH</sequence>
<comment type="caution">
    <text evidence="1">The sequence shown here is derived from an EMBL/GenBank/DDBJ whole genome shotgun (WGS) entry which is preliminary data.</text>
</comment>
<accession>A0ABQ5E3C2</accession>